<feature type="transmembrane region" description="Helical" evidence="1">
    <location>
        <begin position="1001"/>
        <end position="1026"/>
    </location>
</feature>
<evidence type="ECO:0000259" key="3">
    <source>
        <dbReference type="PROSITE" id="PS50222"/>
    </source>
</evidence>
<keyword evidence="5" id="KW-1185">Reference proteome</keyword>
<evidence type="ECO:0000256" key="1">
    <source>
        <dbReference type="SAM" id="Phobius"/>
    </source>
</evidence>
<dbReference type="Proteomes" id="UP001190700">
    <property type="component" value="Unassembled WGS sequence"/>
</dbReference>
<dbReference type="Gene3D" id="3.40.50.2300">
    <property type="match status" value="2"/>
</dbReference>
<feature type="transmembrane region" description="Helical" evidence="1">
    <location>
        <begin position="1112"/>
        <end position="1134"/>
    </location>
</feature>
<dbReference type="SUPFAM" id="SSF53822">
    <property type="entry name" value="Periplasmic binding protein-like I"/>
    <property type="match status" value="1"/>
</dbReference>
<dbReference type="SUPFAM" id="SSF57184">
    <property type="entry name" value="Growth factor receptor domain"/>
    <property type="match status" value="1"/>
</dbReference>
<gene>
    <name evidence="4" type="ORF">CYMTET_39486</name>
</gene>
<organism evidence="4 5">
    <name type="scientific">Cymbomonas tetramitiformis</name>
    <dbReference type="NCBI Taxonomy" id="36881"/>
    <lineage>
        <taxon>Eukaryota</taxon>
        <taxon>Viridiplantae</taxon>
        <taxon>Chlorophyta</taxon>
        <taxon>Pyramimonadophyceae</taxon>
        <taxon>Pyramimonadales</taxon>
        <taxon>Pyramimonadaceae</taxon>
        <taxon>Cymbomonas</taxon>
    </lineage>
</organism>
<keyword evidence="2" id="KW-0732">Signal</keyword>
<feature type="transmembrane region" description="Helical" evidence="1">
    <location>
        <begin position="1055"/>
        <end position="1076"/>
    </location>
</feature>
<proteinExistence type="predicted"/>
<evidence type="ECO:0000313" key="5">
    <source>
        <dbReference type="Proteomes" id="UP001190700"/>
    </source>
</evidence>
<dbReference type="PANTHER" id="PTHR11319:SF35">
    <property type="entry name" value="OUTER MEMBRANE PROTEIN PMPC-RELATED"/>
    <property type="match status" value="1"/>
</dbReference>
<dbReference type="InterPro" id="IPR009030">
    <property type="entry name" value="Growth_fac_rcpt_cys_sf"/>
</dbReference>
<dbReference type="GO" id="GO:0005509">
    <property type="term" value="F:calcium ion binding"/>
    <property type="evidence" value="ECO:0007669"/>
    <property type="project" value="InterPro"/>
</dbReference>
<dbReference type="PANTHER" id="PTHR11319">
    <property type="entry name" value="G PROTEIN-COUPLED RECEPTOR-RELATED"/>
    <property type="match status" value="1"/>
</dbReference>
<feature type="transmembrane region" description="Helical" evidence="1">
    <location>
        <begin position="1082"/>
        <end position="1100"/>
    </location>
</feature>
<dbReference type="SMART" id="SM01411">
    <property type="entry name" value="Ephrin_rec_like"/>
    <property type="match status" value="3"/>
</dbReference>
<keyword evidence="1" id="KW-0812">Transmembrane</keyword>
<feature type="transmembrane region" description="Helical" evidence="1">
    <location>
        <begin position="1140"/>
        <end position="1162"/>
    </location>
</feature>
<protein>
    <recommendedName>
        <fullName evidence="3">EF-hand domain-containing protein</fullName>
    </recommendedName>
</protein>
<feature type="transmembrane region" description="Helical" evidence="1">
    <location>
        <begin position="956"/>
        <end position="975"/>
    </location>
</feature>
<dbReference type="PROSITE" id="PS50222">
    <property type="entry name" value="EF_HAND_2"/>
    <property type="match status" value="1"/>
</dbReference>
<dbReference type="InterPro" id="IPR028082">
    <property type="entry name" value="Peripla_BP_I"/>
</dbReference>
<feature type="transmembrane region" description="Helical" evidence="1">
    <location>
        <begin position="791"/>
        <end position="808"/>
    </location>
</feature>
<sequence>MQYACTILLLFLVSVSELSVAQASTCLELNNTSHMPEGATRQLRIGAALTVTGKFNQYAEGYCQVLMMWLEFFTSGGKDLVNSKSGEKFGIFIVVADIGASVFADSKQLTYATLKALHEAYTLDVFVSPYSSTLSPYAGLAGDELGVVTLAPGAAADSVYACPSQCKDEDDCSAASFNCKFPKSRRFNYIFGSFSPASMYFRDIVGAAAVNQAKTIAFVKEPKAFTRNLIDGATAAAVDQNLQVVADIEFSEGGEDTFDADYEALTQFDSAGKVEASVQGSSFFNVSLAIAQRLKELDADVVIGGTYYGSCVALVKAFRHVGWLPRVLSLAACVDNSKFVDPEEGVGPEDARWLTGPSQWDYRLSGFAFEEDEFTLVNHYRSQTNSSLSAPMSFQNNFQERWGYSPPYQTVSCMAAIYMLEGAVRKGGLDESGSLKSEMDNQFQSSFWGVNTADAYGRNIQRTMVTLQLDAQGVAQIISPVSAATSPFVYPIPSWDNQARNKPCEPGKYVQGSNQLCRNAESGAFDFCNDTVCVATEAGAYTSTVGSLTSTDCPINMFAAEPASSACELCPPGSDTGNTTAAKECAPCANGHFQPLPGGNCTQCPIGSFISNSSFPKDRCIECNELPGFYYQPNPGQSECMQCPGNTVKLGGSPGLNQEECVCTKGFWRPDGLPGHACTSCPEGGVCDGGLTIPYTQEGMFAKTKMTDGGKVLAGYPFISQRAGYPDDPPDPNSLEFDLPEIFFECKKDWTCESESECAGGFEGNLCASCTDGYFGLGEFCVKCFGEVTDWVMTILAWIGMIYLWLLIKKVSSSHYTSLRLFMHYMQYVTITQSFGAPWPKALLKITQAFALSNFKVDFYSPSCIIPWSPLASVWITFSLAPLAAFIYGCRYLVAKWVVGVSGLDGEKCMIGAPSAEEGLQTGIGQMLRSGIASTYPYMVTLKDLHTLKNSYKRSVLSLLNVMYAANCMATFNAFRCTRFPDDSYFLKAVPSVECGSLSHVSYIVVACFSLAIYVVGTPVLFLYNLRRIRREDSMHHRESLQVWGGLYVQYETGLWFWELVILSRRLVLCLILVFWAENPHMQLLMAAIAMILYICLQFFHRPFLEDELDVIDCASLLSVLFYILAGLVFLADIDSQHELAVVVALFLTTLLTIGICMKFFAVQYRYLSAQGQSGKLFSNHTACAWAATVLHISHRFSSLEALRVAIDKYQEADGTISYDSLASFLTEHMQTIKTIRGEDGEAMSIDLLHTFMFLVLDADRNGKLMKEEVITGLYISGIDHETWEVWTKYIRDTSGIQVQAVQDVDSTGKVVWHPIKGMWQQSKEAGLHRLKSMVSVVKTQVSIKPLQYRLKRYQLELERNGGQIHRLFTQAQLKHWLARNQKESRGDELIAVALIDQLITPYTNDSSRNGPYSYNKQAKFYRDLVNANPMFLEYVIQASDTQMDAFKTFTLGLQHMQQVKEASGIVITQEIQAERRAPLLDWLVGQSTSIQRGIFHQIICDVLTKDDMQTACTQQNRVHANPSAEPLDEPVHTETWANPRNGKIIQGHSIVVGNKETSRSNSPEENIQSNEQSIPLDECVRVFAE</sequence>
<comment type="caution">
    <text evidence="4">The sequence shown here is derived from an EMBL/GenBank/DDBJ whole genome shotgun (WGS) entry which is preliminary data.</text>
</comment>
<dbReference type="CDD" id="cd00185">
    <property type="entry name" value="TNFRSF"/>
    <property type="match status" value="2"/>
</dbReference>
<keyword evidence="1" id="KW-1133">Transmembrane helix</keyword>
<evidence type="ECO:0000313" key="4">
    <source>
        <dbReference type="EMBL" id="KAK3251169.1"/>
    </source>
</evidence>
<dbReference type="InterPro" id="IPR002048">
    <property type="entry name" value="EF_hand_dom"/>
</dbReference>
<keyword evidence="1" id="KW-0472">Membrane</keyword>
<accession>A0AAE0F4F8</accession>
<evidence type="ECO:0000256" key="2">
    <source>
        <dbReference type="SAM" id="SignalP"/>
    </source>
</evidence>
<name>A0AAE0F4F8_9CHLO</name>
<feature type="domain" description="EF-hand" evidence="3">
    <location>
        <begin position="1253"/>
        <end position="1280"/>
    </location>
</feature>
<feature type="chain" id="PRO_5042049582" description="EF-hand domain-containing protein" evidence="2">
    <location>
        <begin position="24"/>
        <end position="1586"/>
    </location>
</feature>
<dbReference type="EMBL" id="LGRX02026215">
    <property type="protein sequence ID" value="KAK3251169.1"/>
    <property type="molecule type" value="Genomic_DNA"/>
</dbReference>
<reference evidence="4 5" key="1">
    <citation type="journal article" date="2015" name="Genome Biol. Evol.">
        <title>Comparative Genomics of a Bacterivorous Green Alga Reveals Evolutionary Causalities and Consequences of Phago-Mixotrophic Mode of Nutrition.</title>
        <authorList>
            <person name="Burns J.A."/>
            <person name="Paasch A."/>
            <person name="Narechania A."/>
            <person name="Kim E."/>
        </authorList>
    </citation>
    <scope>NUCLEOTIDE SEQUENCE [LARGE SCALE GENOMIC DNA]</scope>
    <source>
        <strain evidence="4 5">PLY_AMNH</strain>
    </source>
</reference>
<feature type="signal peptide" evidence="2">
    <location>
        <begin position="1"/>
        <end position="23"/>
    </location>
</feature>